<name>A0A0F8Z4F5_9ZZZZ</name>
<gene>
    <name evidence="1" type="ORF">LCGC14_2741090</name>
</gene>
<proteinExistence type="predicted"/>
<dbReference type="EMBL" id="LAZR01049865">
    <property type="protein sequence ID" value="KKK88643.1"/>
    <property type="molecule type" value="Genomic_DNA"/>
</dbReference>
<reference evidence="1" key="1">
    <citation type="journal article" date="2015" name="Nature">
        <title>Complex archaea that bridge the gap between prokaryotes and eukaryotes.</title>
        <authorList>
            <person name="Spang A."/>
            <person name="Saw J.H."/>
            <person name="Jorgensen S.L."/>
            <person name="Zaremba-Niedzwiedzka K."/>
            <person name="Martijn J."/>
            <person name="Lind A.E."/>
            <person name="van Eijk R."/>
            <person name="Schleper C."/>
            <person name="Guy L."/>
            <person name="Ettema T.J."/>
        </authorList>
    </citation>
    <scope>NUCLEOTIDE SEQUENCE</scope>
</reference>
<dbReference type="AlphaFoldDB" id="A0A0F8Z4F5"/>
<organism evidence="1">
    <name type="scientific">marine sediment metagenome</name>
    <dbReference type="NCBI Taxonomy" id="412755"/>
    <lineage>
        <taxon>unclassified sequences</taxon>
        <taxon>metagenomes</taxon>
        <taxon>ecological metagenomes</taxon>
    </lineage>
</organism>
<accession>A0A0F8Z4F5</accession>
<evidence type="ECO:0000313" key="1">
    <source>
        <dbReference type="EMBL" id="KKK88643.1"/>
    </source>
</evidence>
<comment type="caution">
    <text evidence="1">The sequence shown here is derived from an EMBL/GenBank/DDBJ whole genome shotgun (WGS) entry which is preliminary data.</text>
</comment>
<protein>
    <submittedName>
        <fullName evidence="1">Uncharacterized protein</fullName>
    </submittedName>
</protein>
<sequence length="41" mass="4478">MGGTALQRLVPKATTDDADPKVVAIYACKLCGLLYWEVHET</sequence>